<evidence type="ECO:0000313" key="2">
    <source>
        <dbReference type="EMBL" id="KAF6025466.1"/>
    </source>
</evidence>
<evidence type="ECO:0000313" key="3">
    <source>
        <dbReference type="Proteomes" id="UP000593567"/>
    </source>
</evidence>
<comment type="caution">
    <text evidence="2">The sequence shown here is derived from an EMBL/GenBank/DDBJ whole genome shotgun (WGS) entry which is preliminary data.</text>
</comment>
<dbReference type="SUPFAM" id="SSF47473">
    <property type="entry name" value="EF-hand"/>
    <property type="match status" value="1"/>
</dbReference>
<dbReference type="InterPro" id="IPR011992">
    <property type="entry name" value="EF-hand-dom_pair"/>
</dbReference>
<proteinExistence type="predicted"/>
<dbReference type="AlphaFoldDB" id="A0A7J7JIX0"/>
<protein>
    <submittedName>
        <fullName evidence="2">Uncharacterized protein</fullName>
    </submittedName>
</protein>
<evidence type="ECO:0000256" key="1">
    <source>
        <dbReference type="SAM" id="MobiDB-lite"/>
    </source>
</evidence>
<feature type="region of interest" description="Disordered" evidence="1">
    <location>
        <begin position="1"/>
        <end position="51"/>
    </location>
</feature>
<keyword evidence="3" id="KW-1185">Reference proteome</keyword>
<feature type="compositionally biased region" description="Basic residues" evidence="1">
    <location>
        <begin position="273"/>
        <end position="289"/>
    </location>
</feature>
<name>A0A7J7JIX0_BUGNE</name>
<sequence length="560" mass="64463">MFGISLASLEKSRESTDTNLTPSPKSIPSPDFDFYIVPRSPSPPESDSVSTLRLGATRRLSSKVLPEAVEIPKTPTPPPLEPSPIRRRVRRYPSVRAMAKIVKTFRKKSSHPVPNKKELRSIVDPMDYLAKYCLIHPERLPVYERIFKEVVARQEPRFADVYCSLDSQQPPQIQQVNHPKGAHANLSEDQRQRIRNMATINGVSDTNNITAINTGEFHFSKLNFTLEALYDKYNALLDEYEALETIRDTRMAALAREKFPQILNPDYVVDNKAKKKKKKSGKNGSKSKKKPEVAHSKDVRATFVLTDAQVCERLNSREKELIERDEEVYRLKLRMDRLEAKIYSSENRMDELEAEKDEMQIWSQELYLTENIKSNQKPEFRRAQSALFNKFNPDVDEQMNIEEVEEALRAVNGHLLTDREMQFIYNVLNIPGRKVINLKTFGCIAALSEKVQQLHPDIRKLINKFSFEALEVKMEKCKELYELLYEGEADKPTGTVPMGSVNVELLAGGLSDEHLDFVTNKFNRTKKGYLEYMDYLTYIPLFVELHDRICSNPLATERVS</sequence>
<reference evidence="2" key="1">
    <citation type="submission" date="2020-06" db="EMBL/GenBank/DDBJ databases">
        <title>Draft genome of Bugula neritina, a colonial animal packing powerful symbionts and potential medicines.</title>
        <authorList>
            <person name="Rayko M."/>
        </authorList>
    </citation>
    <scope>NUCLEOTIDE SEQUENCE [LARGE SCALE GENOMIC DNA]</scope>
    <source>
        <strain evidence="2">Kwan_BN1</strain>
    </source>
</reference>
<dbReference type="PANTHER" id="PTHR35538">
    <property type="entry name" value="LIG_CHAN-GLU_BD DOMAIN-CONTAINING PROTEIN"/>
    <property type="match status" value="1"/>
</dbReference>
<feature type="region of interest" description="Disordered" evidence="1">
    <location>
        <begin position="270"/>
        <end position="294"/>
    </location>
</feature>
<gene>
    <name evidence="2" type="ORF">EB796_016242</name>
</gene>
<dbReference type="Proteomes" id="UP000593567">
    <property type="component" value="Unassembled WGS sequence"/>
</dbReference>
<organism evidence="2 3">
    <name type="scientific">Bugula neritina</name>
    <name type="common">Brown bryozoan</name>
    <name type="synonym">Sertularia neritina</name>
    <dbReference type="NCBI Taxonomy" id="10212"/>
    <lineage>
        <taxon>Eukaryota</taxon>
        <taxon>Metazoa</taxon>
        <taxon>Spiralia</taxon>
        <taxon>Lophotrochozoa</taxon>
        <taxon>Bryozoa</taxon>
        <taxon>Gymnolaemata</taxon>
        <taxon>Cheilostomatida</taxon>
        <taxon>Flustrina</taxon>
        <taxon>Buguloidea</taxon>
        <taxon>Bugulidae</taxon>
        <taxon>Bugula</taxon>
    </lineage>
</organism>
<dbReference type="EMBL" id="VXIV02002458">
    <property type="protein sequence ID" value="KAF6025466.1"/>
    <property type="molecule type" value="Genomic_DNA"/>
</dbReference>
<feature type="compositionally biased region" description="Polar residues" evidence="1">
    <location>
        <begin position="17"/>
        <end position="26"/>
    </location>
</feature>
<accession>A0A7J7JIX0</accession>
<dbReference type="PANTHER" id="PTHR35538:SF3">
    <property type="entry name" value="C-TYPE LECTIN DOMAIN-CONTAINING PROTEIN"/>
    <property type="match status" value="1"/>
</dbReference>
<dbReference type="Gene3D" id="1.10.238.10">
    <property type="entry name" value="EF-hand"/>
    <property type="match status" value="1"/>
</dbReference>
<dbReference type="OrthoDB" id="2121618at2759"/>